<comment type="caution">
    <text evidence="1">The sequence shown here is derived from an EMBL/GenBank/DDBJ whole genome shotgun (WGS) entry which is preliminary data.</text>
</comment>
<dbReference type="Proteomes" id="UP000226192">
    <property type="component" value="Unassembled WGS sequence"/>
</dbReference>
<sequence length="549" mass="62330">MLIWYRGKDVYHVINTPVPNDRAREPANFYILSTLSLSEITADGGFAPPLTIVYEDEAFGYNTFGNTGGPWIFVVAQEIMEYALRESDDQGVLYAYEISTSPNMVLSVHPARGYVSAWALGGVVLSQPQLSGFLHDHPIWHEQQQYGWTGAPAAGMTRRREALMFMNTITADNNVRTLLHWSGTFPMLRSETRLADTTPGNAMDLTFPWQTVDIPRELLERITIGRLTNEQCMTAIEALFYSFWRLRTLGSGKYSEGEVCEKFSRVKFQLSLSNGPSDGTSDSIILDLPIYRFTTIVQGPGPGYSQWHELDILKLYGNDTIQAQELYYVDLVTVGHSHPFKRESWRLKGLKLRAKCADLPLAFEVDKFSNLDLAVERLEHVWTHSAWTGIVDIGDWHSVEMNPTQCELLSLDVKLKLGDSWVAGTWDDIVIFMGREEVTLAIEPYRTAQTVTGLNLWRAYGLNRVPLQVVQRFSLTGSPRSKLSGDWFQVQDIIFTGRCANSERTVVNNKYKNINTWINHFDDNDFRLDGVLRPEDWQWANPDDGADFG</sequence>
<proteinExistence type="predicted"/>
<dbReference type="EMBL" id="NJET01000011">
    <property type="protein sequence ID" value="PHH66070.1"/>
    <property type="molecule type" value="Genomic_DNA"/>
</dbReference>
<keyword evidence="2" id="KW-1185">Reference proteome</keyword>
<dbReference type="OrthoDB" id="4924872at2759"/>
<evidence type="ECO:0000313" key="1">
    <source>
        <dbReference type="EMBL" id="PHH66070.1"/>
    </source>
</evidence>
<name>A0A2C5YF15_9HYPO</name>
<dbReference type="AlphaFoldDB" id="A0A2C5YF15"/>
<accession>A0A2C5YF15</accession>
<evidence type="ECO:0000313" key="2">
    <source>
        <dbReference type="Proteomes" id="UP000226192"/>
    </source>
</evidence>
<gene>
    <name evidence="1" type="ORF">CDD81_595</name>
</gene>
<protein>
    <submittedName>
        <fullName evidence="1">Uncharacterized protein</fullName>
    </submittedName>
</protein>
<organism evidence="1 2">
    <name type="scientific">Ophiocordyceps australis</name>
    <dbReference type="NCBI Taxonomy" id="1399860"/>
    <lineage>
        <taxon>Eukaryota</taxon>
        <taxon>Fungi</taxon>
        <taxon>Dikarya</taxon>
        <taxon>Ascomycota</taxon>
        <taxon>Pezizomycotina</taxon>
        <taxon>Sordariomycetes</taxon>
        <taxon>Hypocreomycetidae</taxon>
        <taxon>Hypocreales</taxon>
        <taxon>Ophiocordycipitaceae</taxon>
        <taxon>Ophiocordyceps</taxon>
    </lineage>
</organism>
<reference evidence="1 2" key="1">
    <citation type="submission" date="2017-06" db="EMBL/GenBank/DDBJ databases">
        <title>Ant-infecting Ophiocordyceps genomes reveal a high diversity of potential behavioral manipulation genes and a possible major role for enterotoxins.</title>
        <authorList>
            <person name="De Bekker C."/>
            <person name="Evans H.C."/>
            <person name="Brachmann A."/>
            <person name="Hughes D.P."/>
        </authorList>
    </citation>
    <scope>NUCLEOTIDE SEQUENCE [LARGE SCALE GENOMIC DNA]</scope>
    <source>
        <strain evidence="1 2">Map64</strain>
    </source>
</reference>
<dbReference type="STRING" id="1399860.A0A2C5YF15"/>